<feature type="transmembrane region" description="Helical" evidence="6">
    <location>
        <begin position="105"/>
        <end position="123"/>
    </location>
</feature>
<dbReference type="Pfam" id="PF02653">
    <property type="entry name" value="BPD_transp_2"/>
    <property type="match status" value="1"/>
</dbReference>
<sequence length="324" mass="33423">MSEKLATTTEGISLGFKQRLAASDQPWFLYGAFVLLIVGFTIANPIFLSSGNLLNILNQTALVTIMACGVGLVIITGEIDLSVGSVLALSGVSAALFMQDVTENWFLGALAGIVVGALVGLVNGVLTARFLIPSFLVTLGTLSVARGIALIVTGTSPVLVTDPTFWAVFAEASVVGIPIPIVWTIVVIAITWLLLHFGIIGRRIYATGGNLSAAKFSGINTRAVKIFVFVFSGALAGLAGVIIAARGHAIRPDVASGIELDVLAAVILGGTSLFGGKGKIYGIILGSLIIGILNNGLVLMGIDPSIQLTIKGALVIIAVAFGRR</sequence>
<feature type="transmembrane region" description="Helical" evidence="6">
    <location>
        <begin position="130"/>
        <end position="152"/>
    </location>
</feature>
<name>A0A6J7FGP2_9ZZZZ</name>
<keyword evidence="5 6" id="KW-0472">Membrane</keyword>
<feature type="transmembrane region" description="Helical" evidence="6">
    <location>
        <begin position="27"/>
        <end position="47"/>
    </location>
</feature>
<feature type="transmembrane region" description="Helical" evidence="6">
    <location>
        <begin position="172"/>
        <end position="195"/>
    </location>
</feature>
<dbReference type="EMBL" id="CAFBMB010000015">
    <property type="protein sequence ID" value="CAB4890773.1"/>
    <property type="molecule type" value="Genomic_DNA"/>
</dbReference>
<evidence type="ECO:0000256" key="5">
    <source>
        <dbReference type="ARBA" id="ARBA00023136"/>
    </source>
</evidence>
<evidence type="ECO:0000313" key="7">
    <source>
        <dbReference type="EMBL" id="CAB4890773.1"/>
    </source>
</evidence>
<evidence type="ECO:0000256" key="1">
    <source>
        <dbReference type="ARBA" id="ARBA00004651"/>
    </source>
</evidence>
<keyword evidence="2" id="KW-1003">Cell membrane</keyword>
<dbReference type="GO" id="GO:0005886">
    <property type="term" value="C:plasma membrane"/>
    <property type="evidence" value="ECO:0007669"/>
    <property type="project" value="UniProtKB-SubCell"/>
</dbReference>
<feature type="transmembrane region" description="Helical" evidence="6">
    <location>
        <begin position="280"/>
        <end position="299"/>
    </location>
</feature>
<organism evidence="7">
    <name type="scientific">freshwater metagenome</name>
    <dbReference type="NCBI Taxonomy" id="449393"/>
    <lineage>
        <taxon>unclassified sequences</taxon>
        <taxon>metagenomes</taxon>
        <taxon>ecological metagenomes</taxon>
    </lineage>
</organism>
<feature type="transmembrane region" description="Helical" evidence="6">
    <location>
        <begin position="226"/>
        <end position="248"/>
    </location>
</feature>
<protein>
    <submittedName>
        <fullName evidence="7">Unannotated protein</fullName>
    </submittedName>
</protein>
<accession>A0A6J7FGP2</accession>
<dbReference type="AlphaFoldDB" id="A0A6J7FGP2"/>
<keyword evidence="3 6" id="KW-0812">Transmembrane</keyword>
<dbReference type="CDD" id="cd06579">
    <property type="entry name" value="TM_PBP1_transp_AraH_like"/>
    <property type="match status" value="1"/>
</dbReference>
<comment type="subcellular location">
    <subcellularLocation>
        <location evidence="1">Cell membrane</location>
        <topology evidence="1">Multi-pass membrane protein</topology>
    </subcellularLocation>
</comment>
<evidence type="ECO:0000256" key="6">
    <source>
        <dbReference type="SAM" id="Phobius"/>
    </source>
</evidence>
<dbReference type="PANTHER" id="PTHR32196:SF72">
    <property type="entry name" value="RIBOSE IMPORT PERMEASE PROTEIN RBSC"/>
    <property type="match status" value="1"/>
</dbReference>
<evidence type="ECO:0000256" key="2">
    <source>
        <dbReference type="ARBA" id="ARBA00022475"/>
    </source>
</evidence>
<reference evidence="7" key="1">
    <citation type="submission" date="2020-05" db="EMBL/GenBank/DDBJ databases">
        <authorList>
            <person name="Chiriac C."/>
            <person name="Salcher M."/>
            <person name="Ghai R."/>
            <person name="Kavagutti S V."/>
        </authorList>
    </citation>
    <scope>NUCLEOTIDE SEQUENCE</scope>
</reference>
<keyword evidence="4 6" id="KW-1133">Transmembrane helix</keyword>
<evidence type="ECO:0000256" key="3">
    <source>
        <dbReference type="ARBA" id="ARBA00022692"/>
    </source>
</evidence>
<dbReference type="PANTHER" id="PTHR32196">
    <property type="entry name" value="ABC TRANSPORTER PERMEASE PROTEIN YPHD-RELATED-RELATED"/>
    <property type="match status" value="1"/>
</dbReference>
<dbReference type="GO" id="GO:0022857">
    <property type="term" value="F:transmembrane transporter activity"/>
    <property type="evidence" value="ECO:0007669"/>
    <property type="project" value="InterPro"/>
</dbReference>
<feature type="transmembrane region" description="Helical" evidence="6">
    <location>
        <begin position="53"/>
        <end position="74"/>
    </location>
</feature>
<proteinExistence type="predicted"/>
<dbReference type="InterPro" id="IPR001851">
    <property type="entry name" value="ABC_transp_permease"/>
</dbReference>
<gene>
    <name evidence="7" type="ORF">UFOPK3516_00346</name>
</gene>
<evidence type="ECO:0000256" key="4">
    <source>
        <dbReference type="ARBA" id="ARBA00022989"/>
    </source>
</evidence>